<dbReference type="GO" id="GO:0008716">
    <property type="term" value="F:D-alanine-D-alanine ligase activity"/>
    <property type="evidence" value="ECO:0007669"/>
    <property type="project" value="InterPro"/>
</dbReference>
<keyword evidence="2 4" id="KW-0547">Nucleotide-binding</keyword>
<dbReference type="Proteomes" id="UP000254230">
    <property type="component" value="Unassembled WGS sequence"/>
</dbReference>
<keyword evidence="3 4" id="KW-0067">ATP-binding</keyword>
<dbReference type="Gene3D" id="3.30.1490.20">
    <property type="entry name" value="ATP-grasp fold, A domain"/>
    <property type="match status" value="1"/>
</dbReference>
<dbReference type="GO" id="GO:0005524">
    <property type="term" value="F:ATP binding"/>
    <property type="evidence" value="ECO:0007669"/>
    <property type="project" value="UniProtKB-UniRule"/>
</dbReference>
<dbReference type="EMBL" id="UGOW01000001">
    <property type="protein sequence ID" value="STY17218.1"/>
    <property type="molecule type" value="Genomic_DNA"/>
</dbReference>
<evidence type="ECO:0000256" key="4">
    <source>
        <dbReference type="PROSITE-ProRule" id="PRU00409"/>
    </source>
</evidence>
<dbReference type="RefSeq" id="WP_058473016.1">
    <property type="nucleotide sequence ID" value="NZ_CAAAIL010000018.1"/>
</dbReference>
<evidence type="ECO:0000259" key="5">
    <source>
        <dbReference type="PROSITE" id="PS50975"/>
    </source>
</evidence>
<evidence type="ECO:0000313" key="6">
    <source>
        <dbReference type="EMBL" id="KTD52998.1"/>
    </source>
</evidence>
<evidence type="ECO:0000256" key="3">
    <source>
        <dbReference type="ARBA" id="ARBA00022840"/>
    </source>
</evidence>
<dbReference type="OrthoDB" id="9803907at2"/>
<keyword evidence="8" id="KW-1185">Reference proteome</keyword>
<dbReference type="InterPro" id="IPR013815">
    <property type="entry name" value="ATP_grasp_subdomain_1"/>
</dbReference>
<gene>
    <name evidence="6" type="ORF">Lqua_0831</name>
    <name evidence="7" type="ORF">NCTC12376_01012</name>
</gene>
<dbReference type="SUPFAM" id="SSF56059">
    <property type="entry name" value="Glutathione synthetase ATP-binding domain-like"/>
    <property type="match status" value="1"/>
</dbReference>
<sequence length="411" mass="47271">MTVYLFLYNVVAIKATLSQIAYDADSQFILIGSEYCLDKLSETNKSFFHKTHQVTRNFHQIDFHEVETILLSYLKDHEAGSIRLLTNEDSTQLVCAQLREKYRIPGSTTEQVLPYVNKAVSKNKLLGHIKSPEFVLFDKQAYQENNERYIQSVIDQIGFPMFIKPVDLVSSIGTYYIPDELTFRKVLECIHQEPWTFEIDQFIDGDLFHCDAVVHDNDIEFFMAGRYANPLAKFSKGSPMGSIPVKDESLFEDLKAFSHSILKCLGMFSSAFHIEIFQDKKTGELIFLEAAARTPGALVPEMYEMMFDQNLEKLHYVAQMNSIRVLGIHPTPYHAGWITFPQIKGTLVDINKPQINIKNNTTYFVTSGETLKQANSLLDSSCSVVFWDESYQNIENTFEFLKHHQLLKFNE</sequence>
<dbReference type="EMBL" id="LNYR01000006">
    <property type="protein sequence ID" value="KTD52998.1"/>
    <property type="molecule type" value="Genomic_DNA"/>
</dbReference>
<dbReference type="InterPro" id="IPR052032">
    <property type="entry name" value="ATP-dep_AA_Ligase"/>
</dbReference>
<dbReference type="Pfam" id="PF07478">
    <property type="entry name" value="Dala_Dala_lig_C"/>
    <property type="match status" value="1"/>
</dbReference>
<feature type="domain" description="ATP-grasp" evidence="5">
    <location>
        <begin position="123"/>
        <end position="320"/>
    </location>
</feature>
<dbReference type="Gene3D" id="3.40.50.20">
    <property type="match status" value="1"/>
</dbReference>
<evidence type="ECO:0000313" key="9">
    <source>
        <dbReference type="Proteomes" id="UP000254230"/>
    </source>
</evidence>
<evidence type="ECO:0000313" key="8">
    <source>
        <dbReference type="Proteomes" id="UP000054639"/>
    </source>
</evidence>
<reference evidence="7 9" key="2">
    <citation type="submission" date="2018-06" db="EMBL/GenBank/DDBJ databases">
        <authorList>
            <consortium name="Pathogen Informatics"/>
            <person name="Doyle S."/>
        </authorList>
    </citation>
    <scope>NUCLEOTIDE SEQUENCE [LARGE SCALE GENOMIC DNA]</scope>
    <source>
        <strain evidence="7 9">NCTC12376</strain>
    </source>
</reference>
<organism evidence="7 9">
    <name type="scientific">Legionella quateirensis</name>
    <dbReference type="NCBI Taxonomy" id="45072"/>
    <lineage>
        <taxon>Bacteria</taxon>
        <taxon>Pseudomonadati</taxon>
        <taxon>Pseudomonadota</taxon>
        <taxon>Gammaproteobacteria</taxon>
        <taxon>Legionellales</taxon>
        <taxon>Legionellaceae</taxon>
        <taxon>Legionella</taxon>
    </lineage>
</organism>
<dbReference type="PROSITE" id="PS50975">
    <property type="entry name" value="ATP_GRASP"/>
    <property type="match status" value="1"/>
</dbReference>
<dbReference type="AlphaFoldDB" id="A0A378KV12"/>
<dbReference type="InterPro" id="IPR011761">
    <property type="entry name" value="ATP-grasp"/>
</dbReference>
<evidence type="ECO:0000256" key="1">
    <source>
        <dbReference type="ARBA" id="ARBA00022598"/>
    </source>
</evidence>
<evidence type="ECO:0000256" key="2">
    <source>
        <dbReference type="ARBA" id="ARBA00022741"/>
    </source>
</evidence>
<dbReference type="PANTHER" id="PTHR43585">
    <property type="entry name" value="FUMIPYRROLE BIOSYNTHESIS PROTEIN C"/>
    <property type="match status" value="1"/>
</dbReference>
<dbReference type="InterPro" id="IPR011095">
    <property type="entry name" value="Dala_Dala_lig_C"/>
</dbReference>
<dbReference type="GO" id="GO:0046872">
    <property type="term" value="F:metal ion binding"/>
    <property type="evidence" value="ECO:0007669"/>
    <property type="project" value="InterPro"/>
</dbReference>
<evidence type="ECO:0000313" key="7">
    <source>
        <dbReference type="EMBL" id="STY17218.1"/>
    </source>
</evidence>
<keyword evidence="1" id="KW-0436">Ligase</keyword>
<dbReference type="PANTHER" id="PTHR43585:SF2">
    <property type="entry name" value="ATP-GRASP ENZYME FSQD"/>
    <property type="match status" value="1"/>
</dbReference>
<protein>
    <submittedName>
        <fullName evidence="6 7">Glutathione synthetase ATP-binding domain-like</fullName>
    </submittedName>
</protein>
<dbReference type="Proteomes" id="UP000054639">
    <property type="component" value="Unassembled WGS sequence"/>
</dbReference>
<dbReference type="Gene3D" id="3.30.470.20">
    <property type="entry name" value="ATP-grasp fold, B domain"/>
    <property type="match status" value="1"/>
</dbReference>
<proteinExistence type="predicted"/>
<name>A0A378KV12_9GAMM</name>
<reference evidence="6 8" key="1">
    <citation type="submission" date="2015-11" db="EMBL/GenBank/DDBJ databases">
        <title>Genomic analysis of 38 Legionella species identifies large and diverse effector repertoires.</title>
        <authorList>
            <person name="Burstein D."/>
            <person name="Amaro F."/>
            <person name="Zusman T."/>
            <person name="Lifshitz Z."/>
            <person name="Cohen O."/>
            <person name="Gilbert J.A."/>
            <person name="Pupko T."/>
            <person name="Shuman H.A."/>
            <person name="Segal G."/>
        </authorList>
    </citation>
    <scope>NUCLEOTIDE SEQUENCE [LARGE SCALE GENOMIC DNA]</scope>
    <source>
        <strain evidence="6 8">ATCC 49507</strain>
    </source>
</reference>
<dbReference type="STRING" id="45072.Lqua_0831"/>
<accession>A0A378KV12</accession>